<evidence type="ECO:0000313" key="3">
    <source>
        <dbReference type="Proteomes" id="UP000310066"/>
    </source>
</evidence>
<name>A0A4U0UXI2_9PEZI</name>
<feature type="region of interest" description="Disordered" evidence="1">
    <location>
        <begin position="1"/>
        <end position="157"/>
    </location>
</feature>
<proteinExistence type="predicted"/>
<feature type="compositionally biased region" description="Low complexity" evidence="1">
    <location>
        <begin position="83"/>
        <end position="95"/>
    </location>
</feature>
<feature type="compositionally biased region" description="Low complexity" evidence="1">
    <location>
        <begin position="172"/>
        <end position="184"/>
    </location>
</feature>
<protein>
    <submittedName>
        <fullName evidence="2">Uncharacterized protein</fullName>
    </submittedName>
</protein>
<feature type="compositionally biased region" description="Basic and acidic residues" evidence="1">
    <location>
        <begin position="308"/>
        <end position="331"/>
    </location>
</feature>
<accession>A0A4U0UXI2</accession>
<dbReference type="EMBL" id="NAJP01000030">
    <property type="protein sequence ID" value="TKA40900.1"/>
    <property type="molecule type" value="Genomic_DNA"/>
</dbReference>
<sequence>MSGALDGAGDGGGGGCIAGPEYGKKRVVVVDTVEVESSDADADADADPRPIHPSPPSEQQDRDDHSIASSHTLSVDEREGLRAGSADDGPSGSGPQEVEEEDMIVSDLSLDSVYAAPGDEERDGLAIGSPAGASEGPSAGPSGGEGGEMLVGASSEPSVLATVRRLQSLDYASSSGSSAAAAGAPHATHRSQDLGHDANTPAVTNEGFRGFRTRLRHRPGVANFLRPLENSHADRSQNPNLDGGVATPDTATLAEVNGSPSDDENRAPLSLQRTRSSKYRHKGKAKEAVYPDPEDMERNSIASSTAEAELRRGRREREAGQPFGHEPESSRDAVATPPADEPMPTTSQPEPQPHPDMEPQPQLSSGPVPESRSRPIRAGPRDGAATARDPGHWSLQPREDAATNTAAEEATRMTVEWLRRSDAEGTSPVGWVEGASRRDREGGSRGPLP</sequence>
<feature type="compositionally biased region" description="Acidic residues" evidence="1">
    <location>
        <begin position="33"/>
        <end position="45"/>
    </location>
</feature>
<dbReference type="Proteomes" id="UP000310066">
    <property type="component" value="Unassembled WGS sequence"/>
</dbReference>
<feature type="region of interest" description="Disordered" evidence="1">
    <location>
        <begin position="171"/>
        <end position="449"/>
    </location>
</feature>
<feature type="compositionally biased region" description="Gly residues" evidence="1">
    <location>
        <begin position="1"/>
        <end position="17"/>
    </location>
</feature>
<comment type="caution">
    <text evidence="2">The sequence shown here is derived from an EMBL/GenBank/DDBJ whole genome shotgun (WGS) entry which is preliminary data.</text>
</comment>
<dbReference type="OrthoDB" id="3927077at2759"/>
<evidence type="ECO:0000313" key="2">
    <source>
        <dbReference type="EMBL" id="TKA40900.1"/>
    </source>
</evidence>
<feature type="compositionally biased region" description="Basic residues" evidence="1">
    <location>
        <begin position="275"/>
        <end position="284"/>
    </location>
</feature>
<evidence type="ECO:0000256" key="1">
    <source>
        <dbReference type="SAM" id="MobiDB-lite"/>
    </source>
</evidence>
<gene>
    <name evidence="2" type="ORF">B0A54_07812</name>
</gene>
<organism evidence="2 3">
    <name type="scientific">Friedmanniomyces endolithicus</name>
    <dbReference type="NCBI Taxonomy" id="329885"/>
    <lineage>
        <taxon>Eukaryota</taxon>
        <taxon>Fungi</taxon>
        <taxon>Dikarya</taxon>
        <taxon>Ascomycota</taxon>
        <taxon>Pezizomycotina</taxon>
        <taxon>Dothideomycetes</taxon>
        <taxon>Dothideomycetidae</taxon>
        <taxon>Mycosphaerellales</taxon>
        <taxon>Teratosphaeriaceae</taxon>
        <taxon>Friedmanniomyces</taxon>
    </lineage>
</organism>
<dbReference type="AlphaFoldDB" id="A0A4U0UXI2"/>
<feature type="compositionally biased region" description="Low complexity" evidence="1">
    <location>
        <begin position="128"/>
        <end position="140"/>
    </location>
</feature>
<reference evidence="2 3" key="1">
    <citation type="submission" date="2017-03" db="EMBL/GenBank/DDBJ databases">
        <title>Genomes of endolithic fungi from Antarctica.</title>
        <authorList>
            <person name="Coleine C."/>
            <person name="Masonjones S."/>
            <person name="Stajich J.E."/>
        </authorList>
    </citation>
    <scope>NUCLEOTIDE SEQUENCE [LARGE SCALE GENOMIC DNA]</scope>
    <source>
        <strain evidence="2 3">CCFEE 5311</strain>
    </source>
</reference>